<evidence type="ECO:0000313" key="3">
    <source>
        <dbReference type="Proteomes" id="UP000053766"/>
    </source>
</evidence>
<sequence>MSLCCRAFVKCLYVEVDLEKLRSASKLIHFVETPVLFFPKWRRNIAEIRGARELDTRKEKVPSGALPSLVGTRQRANTLSVTPSAPVPFRIRSDVDDDDPCQAKILYLLMGDYISYLSSLGLQLLKVTHVERRSEGYHMYTTTYPQGCKHAPFVVMFKAKEGGIVLITLSFKRPYFAFKVFVWHATNLCTTTYSDDWCAESVQHVRELARFKDAVVADCHLHSFTYDFHLRMLSKYLVGKDKVLFPPGYNTRAFLVDFLEYYGCRPPNARNCVYEERCTYSLQHCVRGNDVWDHFLSCEKLYGWTVLKLKNSEESTEQRRDDFMLVSSEIKESNDGTKELVRVVLRDNRSDRSELQLVFYLVAVATELKSPLEDERHREDSRQSEVGEFKNFEKKELQEKENTEEVDAMVKRIIRNFSSDGDIPSVIDGNFPTPVRRRFSSGGHLRASSTITPFNKTCNTDVEVIMTAQRSAAASMKGAESDGDVHRVTIQDGTIPGEQVTYVHFLSARQRTLQKEVEDAVSQYSTQLAACVQDAEFLCRKATMWKQVLLRKNTRSIQQPASLGSIFLGSNPARSPDPWAHLRSVCHHDTMKPSELKTLISLVSQHRMESREPRLCELLEGVNCARLCRFILARFGPDRCRFFEFPNSTQKCLILTNPDVDAMFLLDCVDETTPALSILLKEADLVEDTLDESKLFRNFLIEQGKISSLCVYPNDGKHIQCTGNKKEYCSILDSVDFKITLEAIFRDVIINHHTPHRNSSDECAVRSLI</sequence>
<organism evidence="2 3">
    <name type="scientific">Dictyocaulus viviparus</name>
    <name type="common">Bovine lungworm</name>
    <dbReference type="NCBI Taxonomy" id="29172"/>
    <lineage>
        <taxon>Eukaryota</taxon>
        <taxon>Metazoa</taxon>
        <taxon>Ecdysozoa</taxon>
        <taxon>Nematoda</taxon>
        <taxon>Chromadorea</taxon>
        <taxon>Rhabditida</taxon>
        <taxon>Rhabditina</taxon>
        <taxon>Rhabditomorpha</taxon>
        <taxon>Strongyloidea</taxon>
        <taxon>Metastrongylidae</taxon>
        <taxon>Dictyocaulus</taxon>
    </lineage>
</organism>
<dbReference type="AlphaFoldDB" id="A0A0D8Y9S9"/>
<proteinExistence type="predicted"/>
<dbReference type="InterPro" id="IPR033228">
    <property type="entry name" value="SZT2"/>
</dbReference>
<protein>
    <submittedName>
        <fullName evidence="2">Uncharacterized protein</fullName>
    </submittedName>
</protein>
<dbReference type="PANTHER" id="PTHR14918:SF3">
    <property type="entry name" value="KICSTOR COMPLEX PROTEIN SZT2"/>
    <property type="match status" value="1"/>
</dbReference>
<keyword evidence="3" id="KW-1185">Reference proteome</keyword>
<reference evidence="2 3" key="1">
    <citation type="submission" date="2013-11" db="EMBL/GenBank/DDBJ databases">
        <title>Draft genome of the bovine lungworm Dictyocaulus viviparus.</title>
        <authorList>
            <person name="Mitreva M."/>
        </authorList>
    </citation>
    <scope>NUCLEOTIDE SEQUENCE [LARGE SCALE GENOMIC DNA]</scope>
    <source>
        <strain evidence="2 3">HannoverDv2000</strain>
    </source>
</reference>
<gene>
    <name evidence="2" type="ORF">DICVIV_02524</name>
</gene>
<dbReference type="EMBL" id="KN716186">
    <property type="protein sequence ID" value="KJH51321.1"/>
    <property type="molecule type" value="Genomic_DNA"/>
</dbReference>
<dbReference type="GO" id="GO:0005777">
    <property type="term" value="C:peroxisome"/>
    <property type="evidence" value="ECO:0007669"/>
    <property type="project" value="InterPro"/>
</dbReference>
<dbReference type="STRING" id="29172.A0A0D8Y9S9"/>
<dbReference type="PANTHER" id="PTHR14918">
    <property type="entry name" value="KICSTOR COMPLEX PROTEIN SZT2"/>
    <property type="match status" value="1"/>
</dbReference>
<evidence type="ECO:0000256" key="1">
    <source>
        <dbReference type="SAM" id="MobiDB-lite"/>
    </source>
</evidence>
<dbReference type="OrthoDB" id="43547at2759"/>
<reference evidence="3" key="2">
    <citation type="journal article" date="2016" name="Sci. Rep.">
        <title>Dictyocaulus viviparus genome, variome and transcriptome elucidate lungworm biology and support future intervention.</title>
        <authorList>
            <person name="McNulty S.N."/>
            <person name="Strube C."/>
            <person name="Rosa B.A."/>
            <person name="Martin J.C."/>
            <person name="Tyagi R."/>
            <person name="Choi Y.J."/>
            <person name="Wang Q."/>
            <person name="Hallsworth Pepin K."/>
            <person name="Zhang X."/>
            <person name="Ozersky P."/>
            <person name="Wilson R.K."/>
            <person name="Sternberg P.W."/>
            <person name="Gasser R.B."/>
            <person name="Mitreva M."/>
        </authorList>
    </citation>
    <scope>NUCLEOTIDE SEQUENCE [LARGE SCALE GENOMIC DNA]</scope>
    <source>
        <strain evidence="3">HannoverDv2000</strain>
    </source>
</reference>
<dbReference type="Proteomes" id="UP000053766">
    <property type="component" value="Unassembled WGS sequence"/>
</dbReference>
<accession>A0A0D8Y9S9</accession>
<feature type="region of interest" description="Disordered" evidence="1">
    <location>
        <begin position="371"/>
        <end position="400"/>
    </location>
</feature>
<evidence type="ECO:0000313" key="2">
    <source>
        <dbReference type="EMBL" id="KJH51321.1"/>
    </source>
</evidence>
<name>A0A0D8Y9S9_DICVI</name>